<dbReference type="InterPro" id="IPR006255">
    <property type="entry name" value="SucB"/>
</dbReference>
<dbReference type="InterPro" id="IPR050537">
    <property type="entry name" value="2-oxoacid_dehydrogenase"/>
</dbReference>
<comment type="subcellular location">
    <subcellularLocation>
        <location evidence="2">Mitochondrion</location>
    </subcellularLocation>
</comment>
<dbReference type="InterPro" id="IPR003016">
    <property type="entry name" value="2-oxoA_DH_lipoyl-BS"/>
</dbReference>
<evidence type="ECO:0000256" key="4">
    <source>
        <dbReference type="ARBA" id="ARBA00007317"/>
    </source>
</evidence>
<keyword evidence="7" id="KW-0816">Tricarboxylic acid cycle</keyword>
<evidence type="ECO:0000256" key="12">
    <source>
        <dbReference type="ARBA" id="ARBA00023315"/>
    </source>
</evidence>
<dbReference type="Pfam" id="PF00198">
    <property type="entry name" value="2-oxoacid_dh"/>
    <property type="match status" value="1"/>
</dbReference>
<protein>
    <recommendedName>
        <fullName evidence="6">dihydrolipoyllysine-residue succinyltransferase</fullName>
        <ecNumber evidence="6">2.3.1.61</ecNumber>
    </recommendedName>
    <alternativeName>
        <fullName evidence="13">2-oxoglutarate dehydrogenase complex component E2</fullName>
    </alternativeName>
</protein>
<feature type="region of interest" description="Disordered" evidence="16">
    <location>
        <begin position="186"/>
        <end position="247"/>
    </location>
</feature>
<organism evidence="18 19">
    <name type="scientific">Cephalotus follicularis</name>
    <name type="common">Albany pitcher plant</name>
    <dbReference type="NCBI Taxonomy" id="3775"/>
    <lineage>
        <taxon>Eukaryota</taxon>
        <taxon>Viridiplantae</taxon>
        <taxon>Streptophyta</taxon>
        <taxon>Embryophyta</taxon>
        <taxon>Tracheophyta</taxon>
        <taxon>Spermatophyta</taxon>
        <taxon>Magnoliopsida</taxon>
        <taxon>eudicotyledons</taxon>
        <taxon>Gunneridae</taxon>
        <taxon>Pentapetalae</taxon>
        <taxon>rosids</taxon>
        <taxon>fabids</taxon>
        <taxon>Oxalidales</taxon>
        <taxon>Cephalotaceae</taxon>
        <taxon>Cephalotus</taxon>
    </lineage>
</organism>
<dbReference type="InParanoid" id="A0A1Q3BYE3"/>
<accession>A0A1Q3BYE3</accession>
<sequence length="469" mass="50646">MMLGVLKRRVACGGSCSSNLGQLLKTKRPGGVSPRASSSAEEILLQPRHVQNFSHLVVSGCSVSLRLTRDLGPSIQSHATMKIWSRPFSSDNGDLVHAVVPAMGESISDGTLAKFLKNPGDRVEVDEPIAQVETDKVTIDIASPEAGVIKELLAKEGDTVEPGTKIAVISKSGEGVTHVAPSEKIAETAASEPSPPVEKIPEEKSPKGATAPVKEKPKTPTPPPPKGSATEPQLPPKERERRVPMTRIRKRVATRLKDSQNTYAMLSTFNEVDMTNLMKLRSDYKDAFVEKHGVKLGLMSAFVKAAVSGLQNQPIINAVIDGDDVIYRDYTDISVAVGTPKGLVVPVIRDADKMNFAEIEKEINTLAKKANDGSLSIDEMAGGSFTISNGGVYGSLLSTPIINPPQSAILGMHSIVNRPMVVGGNIVPRPMMYIALTYDHRLIDGREAVYFLRRIKDVVEDPRRLLLDV</sequence>
<dbReference type="InterPro" id="IPR011053">
    <property type="entry name" value="Single_hybrid_motif"/>
</dbReference>
<keyword evidence="8" id="KW-0808">Transferase</keyword>
<dbReference type="AlphaFoldDB" id="A0A1Q3BYE3"/>
<comment type="pathway">
    <text evidence="3">Amino-acid degradation; L-lysine degradation via saccharopine pathway; glutaryl-CoA from L-lysine: step 6/6.</text>
</comment>
<dbReference type="InterPro" id="IPR000089">
    <property type="entry name" value="Biotin_lipoyl"/>
</dbReference>
<dbReference type="Proteomes" id="UP000187406">
    <property type="component" value="Unassembled WGS sequence"/>
</dbReference>
<dbReference type="OrthoDB" id="5391403at2759"/>
<keyword evidence="19" id="KW-1185">Reference proteome</keyword>
<comment type="cofactor">
    <cofactor evidence="1">
        <name>(R)-lipoate</name>
        <dbReference type="ChEBI" id="CHEBI:83088"/>
    </cofactor>
</comment>
<evidence type="ECO:0000313" key="18">
    <source>
        <dbReference type="EMBL" id="GAV72899.1"/>
    </source>
</evidence>
<dbReference type="UniPathway" id="UPA00868">
    <property type="reaction ID" value="UER00840"/>
</dbReference>
<dbReference type="SUPFAM" id="SSF52777">
    <property type="entry name" value="CoA-dependent acyltransferases"/>
    <property type="match status" value="1"/>
</dbReference>
<dbReference type="GO" id="GO:0045252">
    <property type="term" value="C:oxoglutarate dehydrogenase complex"/>
    <property type="evidence" value="ECO:0007669"/>
    <property type="project" value="InterPro"/>
</dbReference>
<evidence type="ECO:0000256" key="13">
    <source>
        <dbReference type="ARBA" id="ARBA00032406"/>
    </source>
</evidence>
<reference evidence="19" key="1">
    <citation type="submission" date="2016-04" db="EMBL/GenBank/DDBJ databases">
        <title>Cephalotus genome sequencing.</title>
        <authorList>
            <person name="Fukushima K."/>
            <person name="Hasebe M."/>
            <person name="Fang X."/>
        </authorList>
    </citation>
    <scope>NUCLEOTIDE SEQUENCE [LARGE SCALE GENOMIC DNA]</scope>
    <source>
        <strain evidence="19">cv. St1</strain>
    </source>
</reference>
<dbReference type="PROSITE" id="PS00189">
    <property type="entry name" value="LIPOYL"/>
    <property type="match status" value="1"/>
</dbReference>
<evidence type="ECO:0000256" key="9">
    <source>
        <dbReference type="ARBA" id="ARBA00022823"/>
    </source>
</evidence>
<comment type="similarity">
    <text evidence="4">Belongs to the 2-oxoacid dehydrogenase family.</text>
</comment>
<dbReference type="PROSITE" id="PS50968">
    <property type="entry name" value="BIOTINYL_LIPOYL"/>
    <property type="match status" value="1"/>
</dbReference>
<dbReference type="STRING" id="3775.A0A1Q3BYE3"/>
<keyword evidence="10" id="KW-0809">Transit peptide</keyword>
<keyword evidence="9" id="KW-0450">Lipoyl</keyword>
<proteinExistence type="inferred from homology"/>
<evidence type="ECO:0000256" key="16">
    <source>
        <dbReference type="SAM" id="MobiDB-lite"/>
    </source>
</evidence>
<keyword evidence="11" id="KW-0496">Mitochondrion</keyword>
<dbReference type="NCBIfam" id="TIGR01347">
    <property type="entry name" value="sucB"/>
    <property type="match status" value="1"/>
</dbReference>
<evidence type="ECO:0000313" key="19">
    <source>
        <dbReference type="Proteomes" id="UP000187406"/>
    </source>
</evidence>
<comment type="catalytic activity">
    <reaction evidence="15">
        <text>N(6)-[(R)-dihydrolipoyl]-L-lysyl-[protein] + succinyl-CoA = N(6)-[(R)-S(8)-succinyldihydrolipoyl]-L-lysyl-[protein] + CoA</text>
        <dbReference type="Rhea" id="RHEA:15213"/>
        <dbReference type="Rhea" id="RHEA-COMP:10475"/>
        <dbReference type="Rhea" id="RHEA-COMP:20092"/>
        <dbReference type="ChEBI" id="CHEBI:57287"/>
        <dbReference type="ChEBI" id="CHEBI:57292"/>
        <dbReference type="ChEBI" id="CHEBI:83100"/>
        <dbReference type="ChEBI" id="CHEBI:83120"/>
        <dbReference type="EC" id="2.3.1.61"/>
    </reaction>
</comment>
<dbReference type="InterPro" id="IPR023213">
    <property type="entry name" value="CAT-like_dom_sf"/>
</dbReference>
<evidence type="ECO:0000259" key="17">
    <source>
        <dbReference type="PROSITE" id="PS50968"/>
    </source>
</evidence>
<evidence type="ECO:0000256" key="14">
    <source>
        <dbReference type="ARBA" id="ARBA00037426"/>
    </source>
</evidence>
<evidence type="ECO:0000256" key="8">
    <source>
        <dbReference type="ARBA" id="ARBA00022679"/>
    </source>
</evidence>
<evidence type="ECO:0000256" key="15">
    <source>
        <dbReference type="ARBA" id="ARBA00052761"/>
    </source>
</evidence>
<evidence type="ECO:0000256" key="7">
    <source>
        <dbReference type="ARBA" id="ARBA00022532"/>
    </source>
</evidence>
<comment type="function">
    <text evidence="14">The 2-oxoglutarate dehydrogenase complex catalyzes the overall conversion of 2-oxoglutarate to succinyl-CoA and CO(2). It contains multiple copies of three enzymatic components: 2-oxoglutarate dehydrogenase (E1), dihydrolipoamide succinyltransferase (E2) and lipoamide dehydrogenase (E3).</text>
</comment>
<feature type="domain" description="Lipoyl-binding" evidence="17">
    <location>
        <begin position="95"/>
        <end position="170"/>
    </location>
</feature>
<dbReference type="GO" id="GO:0033512">
    <property type="term" value="P:L-lysine catabolic process to acetyl-CoA via saccharopine"/>
    <property type="evidence" value="ECO:0007669"/>
    <property type="project" value="UniProtKB-UniPathway"/>
</dbReference>
<evidence type="ECO:0000256" key="3">
    <source>
        <dbReference type="ARBA" id="ARBA00005145"/>
    </source>
</evidence>
<comment type="caution">
    <text evidence="18">The sequence shown here is derived from an EMBL/GenBank/DDBJ whole genome shotgun (WGS) entry which is preliminary data.</text>
</comment>
<evidence type="ECO:0000256" key="5">
    <source>
        <dbReference type="ARBA" id="ARBA00011484"/>
    </source>
</evidence>
<gene>
    <name evidence="18" type="ORF">CFOL_v3_16387</name>
</gene>
<dbReference type="FunFam" id="3.30.559.10:FF:000006">
    <property type="entry name" value="Dihydrolipoyllysine-residue succinyltransferase component of 2-oxoglutarate dehydrogenase complex, mitochondrial"/>
    <property type="match status" value="1"/>
</dbReference>
<evidence type="ECO:0000256" key="1">
    <source>
        <dbReference type="ARBA" id="ARBA00001938"/>
    </source>
</evidence>
<evidence type="ECO:0000256" key="10">
    <source>
        <dbReference type="ARBA" id="ARBA00022946"/>
    </source>
</evidence>
<keyword evidence="12" id="KW-0012">Acyltransferase</keyword>
<dbReference type="Gene3D" id="2.40.50.100">
    <property type="match status" value="1"/>
</dbReference>
<evidence type="ECO:0000256" key="6">
    <source>
        <dbReference type="ARBA" id="ARBA00012945"/>
    </source>
</evidence>
<dbReference type="FunCoup" id="A0A1Q3BYE3">
    <property type="interactions" value="2699"/>
</dbReference>
<dbReference type="Pfam" id="PF00364">
    <property type="entry name" value="Biotin_lipoyl"/>
    <property type="match status" value="1"/>
</dbReference>
<dbReference type="SUPFAM" id="SSF51230">
    <property type="entry name" value="Single hybrid motif"/>
    <property type="match status" value="1"/>
</dbReference>
<dbReference type="PANTHER" id="PTHR43416">
    <property type="entry name" value="DIHYDROLIPOYLLYSINE-RESIDUE SUCCINYLTRANSFERASE COMPONENT OF 2-OXOGLUTARATE DEHYDROGENASE COMPLEX, MITOCHONDRIAL-RELATED"/>
    <property type="match status" value="1"/>
</dbReference>
<comment type="subunit">
    <text evidence="5">Forms a 24-polypeptide structural core with octahedral symmetry.</text>
</comment>
<dbReference type="InterPro" id="IPR001078">
    <property type="entry name" value="2-oxoacid_DH_actylTfrase"/>
</dbReference>
<dbReference type="GO" id="GO:0005739">
    <property type="term" value="C:mitochondrion"/>
    <property type="evidence" value="ECO:0007669"/>
    <property type="project" value="UniProtKB-SubCell"/>
</dbReference>
<dbReference type="EC" id="2.3.1.61" evidence="6"/>
<dbReference type="PANTHER" id="PTHR43416:SF5">
    <property type="entry name" value="DIHYDROLIPOYLLYSINE-RESIDUE SUCCINYLTRANSFERASE COMPONENT OF 2-OXOGLUTARATE DEHYDROGENASE COMPLEX, MITOCHONDRIAL"/>
    <property type="match status" value="1"/>
</dbReference>
<dbReference type="GO" id="GO:0006099">
    <property type="term" value="P:tricarboxylic acid cycle"/>
    <property type="evidence" value="ECO:0007669"/>
    <property type="project" value="UniProtKB-KW"/>
</dbReference>
<dbReference type="Gene3D" id="3.30.559.10">
    <property type="entry name" value="Chloramphenicol acetyltransferase-like domain"/>
    <property type="match status" value="1"/>
</dbReference>
<name>A0A1Q3BYE3_CEPFO</name>
<dbReference type="EMBL" id="BDDD01001053">
    <property type="protein sequence ID" value="GAV72899.1"/>
    <property type="molecule type" value="Genomic_DNA"/>
</dbReference>
<evidence type="ECO:0000256" key="11">
    <source>
        <dbReference type="ARBA" id="ARBA00023128"/>
    </source>
</evidence>
<dbReference type="GO" id="GO:0004149">
    <property type="term" value="F:dihydrolipoyllysine-residue succinyltransferase activity"/>
    <property type="evidence" value="ECO:0007669"/>
    <property type="project" value="UniProtKB-EC"/>
</dbReference>
<dbReference type="CDD" id="cd06849">
    <property type="entry name" value="lipoyl_domain"/>
    <property type="match status" value="1"/>
</dbReference>
<evidence type="ECO:0000256" key="2">
    <source>
        <dbReference type="ARBA" id="ARBA00004173"/>
    </source>
</evidence>